<name>A0A918CY66_9ACTN</name>
<feature type="region of interest" description="Disordered" evidence="4">
    <location>
        <begin position="63"/>
        <end position="91"/>
    </location>
</feature>
<dbReference type="RefSeq" id="WP_189183863.1">
    <property type="nucleotide sequence ID" value="NZ_BMMM01000001.1"/>
</dbReference>
<dbReference type="GO" id="GO:0005524">
    <property type="term" value="F:ATP binding"/>
    <property type="evidence" value="ECO:0007669"/>
    <property type="project" value="UniProtKB-KW"/>
</dbReference>
<dbReference type="InterPro" id="IPR027417">
    <property type="entry name" value="P-loop_NTPase"/>
</dbReference>
<reference evidence="6 7" key="1">
    <citation type="journal article" date="2014" name="Int. J. Syst. Evol. Microbiol.">
        <title>Complete genome sequence of Corynebacterium casei LMG S-19264T (=DSM 44701T), isolated from a smear-ripened cheese.</title>
        <authorList>
            <consortium name="US DOE Joint Genome Institute (JGI-PGF)"/>
            <person name="Walter F."/>
            <person name="Albersmeier A."/>
            <person name="Kalinowski J."/>
            <person name="Ruckert C."/>
        </authorList>
    </citation>
    <scope>NUCLEOTIDE SEQUENCE [LARGE SCALE GENOMIC DNA]</scope>
    <source>
        <strain evidence="6 7">CGMCC 4.7111</strain>
    </source>
</reference>
<feature type="region of interest" description="Disordered" evidence="4">
    <location>
        <begin position="338"/>
        <end position="403"/>
    </location>
</feature>
<dbReference type="PANTHER" id="PTHR23073">
    <property type="entry name" value="26S PROTEASOME REGULATORY SUBUNIT"/>
    <property type="match status" value="1"/>
</dbReference>
<dbReference type="InterPro" id="IPR050221">
    <property type="entry name" value="26S_Proteasome_ATPase"/>
</dbReference>
<sequence length="403" mass="44580">MSRHEPDRSERGRSESSWSRPPLFLSGFPADVPERELVKFRVRLFELLGEVIDRYQPAPFVLSAGSAEPPLQQTPSAPTSEEEEPSTPTFSTVEPLYTFDQLVLPEETISRLLDCVSLVEVTPLVFGTWNLRSIEPNPSTAVNFRGPPGTGKTMAAHAIAHRLKRRILSCRLSDLESKYHGEGPKNLAALFATAKEQNAVLFVDEAESLLSRRFAQPQQAAESAINSMRTELLMALDTFEGLVIFASNLPHSYDAAIESRLLHVDFVLPDHAARKRIWQTHLPAELPVHEDVSLDELADVSEVSGRDIKMAVILAAVGTARRRLGAVTRARLLSALEEQRASTPPDPVADTTSTELSEAAKESVAEQLHQRLADRKRTMEVASERPESEADVTSKQPEPEEVT</sequence>
<evidence type="ECO:0000256" key="1">
    <source>
        <dbReference type="ARBA" id="ARBA00006914"/>
    </source>
</evidence>
<evidence type="ECO:0000256" key="2">
    <source>
        <dbReference type="ARBA" id="ARBA00022741"/>
    </source>
</evidence>
<proteinExistence type="inferred from homology"/>
<accession>A0A918CY66</accession>
<dbReference type="EMBL" id="BMMM01000001">
    <property type="protein sequence ID" value="GGN48828.1"/>
    <property type="molecule type" value="Genomic_DNA"/>
</dbReference>
<feature type="region of interest" description="Disordered" evidence="4">
    <location>
        <begin position="1"/>
        <end position="27"/>
    </location>
</feature>
<evidence type="ECO:0000313" key="6">
    <source>
        <dbReference type="EMBL" id="GGN48828.1"/>
    </source>
</evidence>
<feature type="compositionally biased region" description="Basic and acidic residues" evidence="4">
    <location>
        <begin position="358"/>
        <end position="388"/>
    </location>
</feature>
<organism evidence="6 7">
    <name type="scientific">Streptomyces albiflavescens</name>
    <dbReference type="NCBI Taxonomy" id="1623582"/>
    <lineage>
        <taxon>Bacteria</taxon>
        <taxon>Bacillati</taxon>
        <taxon>Actinomycetota</taxon>
        <taxon>Actinomycetes</taxon>
        <taxon>Kitasatosporales</taxon>
        <taxon>Streptomycetaceae</taxon>
        <taxon>Streptomyces</taxon>
    </lineage>
</organism>
<dbReference type="CDD" id="cd19481">
    <property type="entry name" value="RecA-like_protease"/>
    <property type="match status" value="1"/>
</dbReference>
<evidence type="ECO:0000256" key="3">
    <source>
        <dbReference type="ARBA" id="ARBA00022840"/>
    </source>
</evidence>
<dbReference type="InterPro" id="IPR003593">
    <property type="entry name" value="AAA+_ATPase"/>
</dbReference>
<dbReference type="SMART" id="SM00382">
    <property type="entry name" value="AAA"/>
    <property type="match status" value="1"/>
</dbReference>
<dbReference type="Proteomes" id="UP000600365">
    <property type="component" value="Unassembled WGS sequence"/>
</dbReference>
<evidence type="ECO:0000313" key="7">
    <source>
        <dbReference type="Proteomes" id="UP000600365"/>
    </source>
</evidence>
<dbReference type="Gene3D" id="3.40.50.300">
    <property type="entry name" value="P-loop containing nucleotide triphosphate hydrolases"/>
    <property type="match status" value="1"/>
</dbReference>
<comment type="similarity">
    <text evidence="1">Belongs to the AAA ATPase family.</text>
</comment>
<feature type="domain" description="AAA+ ATPase" evidence="5">
    <location>
        <begin position="138"/>
        <end position="268"/>
    </location>
</feature>
<dbReference type="AlphaFoldDB" id="A0A918CY66"/>
<feature type="compositionally biased region" description="Basic and acidic residues" evidence="4">
    <location>
        <begin position="1"/>
        <end position="14"/>
    </location>
</feature>
<keyword evidence="2" id="KW-0547">Nucleotide-binding</keyword>
<evidence type="ECO:0000259" key="5">
    <source>
        <dbReference type="SMART" id="SM00382"/>
    </source>
</evidence>
<comment type="caution">
    <text evidence="6">The sequence shown here is derived from an EMBL/GenBank/DDBJ whole genome shotgun (WGS) entry which is preliminary data.</text>
</comment>
<dbReference type="InterPro" id="IPR003959">
    <property type="entry name" value="ATPase_AAA_core"/>
</dbReference>
<dbReference type="SUPFAM" id="SSF52540">
    <property type="entry name" value="P-loop containing nucleoside triphosphate hydrolases"/>
    <property type="match status" value="1"/>
</dbReference>
<evidence type="ECO:0000256" key="4">
    <source>
        <dbReference type="SAM" id="MobiDB-lite"/>
    </source>
</evidence>
<keyword evidence="7" id="KW-1185">Reference proteome</keyword>
<keyword evidence="3" id="KW-0067">ATP-binding</keyword>
<protein>
    <recommendedName>
        <fullName evidence="5">AAA+ ATPase domain-containing protein</fullName>
    </recommendedName>
</protein>
<gene>
    <name evidence="6" type="ORF">GCM10011579_001910</name>
</gene>
<dbReference type="GO" id="GO:0016887">
    <property type="term" value="F:ATP hydrolysis activity"/>
    <property type="evidence" value="ECO:0007669"/>
    <property type="project" value="InterPro"/>
</dbReference>
<dbReference type="Gene3D" id="1.10.8.60">
    <property type="match status" value="1"/>
</dbReference>
<dbReference type="Pfam" id="PF00004">
    <property type="entry name" value="AAA"/>
    <property type="match status" value="1"/>
</dbReference>